<gene>
    <name evidence="1" type="ORF">B2904_orf1612</name>
</gene>
<reference evidence="1 2" key="1">
    <citation type="journal article" date="2012" name="BMC Genomics">
        <title>Comparative genomics of Brachyspira pilosicoli strains: genome rearrangements, reductions and correlation of genetic compliment with phenotypic diversity.</title>
        <authorList>
            <person name="Mappley L.J."/>
            <person name="Black M.L."/>
            <person name="Abuoun M."/>
            <person name="Darby A.C."/>
            <person name="Woodward M.J."/>
            <person name="Parkhill J."/>
            <person name="Turner A.K."/>
            <person name="Bellgard M.I."/>
            <person name="La T."/>
            <person name="Phillips N.D."/>
            <person name="La Ragione R.M."/>
            <person name="Hampson D.J."/>
        </authorList>
    </citation>
    <scope>NUCLEOTIDE SEQUENCE [LARGE SCALE GENOMIC DNA]</scope>
    <source>
        <strain evidence="1">B2904</strain>
    </source>
</reference>
<dbReference type="AlphaFoldDB" id="J9TXX6"/>
<dbReference type="Proteomes" id="UP000007346">
    <property type="component" value="Chromosome"/>
</dbReference>
<accession>J9TXX6</accession>
<dbReference type="RefSeq" id="WP_014936183.1">
    <property type="nucleotide sequence ID" value="NC_018607.1"/>
</dbReference>
<organism evidence="1 2">
    <name type="scientific">Brachyspira pilosicoli B2904</name>
    <dbReference type="NCBI Taxonomy" id="1133568"/>
    <lineage>
        <taxon>Bacteria</taxon>
        <taxon>Pseudomonadati</taxon>
        <taxon>Spirochaetota</taxon>
        <taxon>Spirochaetia</taxon>
        <taxon>Brachyspirales</taxon>
        <taxon>Brachyspiraceae</taxon>
        <taxon>Brachyspira</taxon>
    </lineage>
</organism>
<dbReference type="KEGG" id="bpj:B2904_orf1612"/>
<dbReference type="HOGENOM" id="CLU_2841195_0_0_12"/>
<dbReference type="EMBL" id="CP003490">
    <property type="protein sequence ID" value="AFR70947.1"/>
    <property type="molecule type" value="Genomic_DNA"/>
</dbReference>
<evidence type="ECO:0000313" key="2">
    <source>
        <dbReference type="Proteomes" id="UP000007346"/>
    </source>
</evidence>
<proteinExistence type="predicted"/>
<name>J9TXX6_BRAPL</name>
<dbReference type="PATRIC" id="fig|1133568.3.peg.1612"/>
<sequence>MKNFFELSNRAIEKFADKNLALNTFIEELKMLDLDESYFINEREYLKDFISDYSTLVSKDYAYQV</sequence>
<evidence type="ECO:0000313" key="1">
    <source>
        <dbReference type="EMBL" id="AFR70947.1"/>
    </source>
</evidence>
<protein>
    <submittedName>
        <fullName evidence="1">Uncharacterized protein</fullName>
    </submittedName>
</protein>